<dbReference type="SMART" id="SM00906">
    <property type="entry name" value="Fungal_trans"/>
    <property type="match status" value="1"/>
</dbReference>
<dbReference type="OrthoDB" id="3364175at2759"/>
<comment type="caution">
    <text evidence="4">The sequence shown here is derived from an EMBL/GenBank/DDBJ whole genome shotgun (WGS) entry which is preliminary data.</text>
</comment>
<protein>
    <recommendedName>
        <fullName evidence="3">Xylanolytic transcriptional activator regulatory domain-containing protein</fullName>
    </recommendedName>
</protein>
<feature type="compositionally biased region" description="Basic and acidic residues" evidence="2">
    <location>
        <begin position="366"/>
        <end position="388"/>
    </location>
</feature>
<evidence type="ECO:0000259" key="3">
    <source>
        <dbReference type="SMART" id="SM00906"/>
    </source>
</evidence>
<dbReference type="GO" id="GO:0003677">
    <property type="term" value="F:DNA binding"/>
    <property type="evidence" value="ECO:0007669"/>
    <property type="project" value="InterPro"/>
</dbReference>
<gene>
    <name evidence="4" type="ORF">FFLO_04414</name>
</gene>
<feature type="domain" description="Xylanolytic transcriptional activator regulatory" evidence="3">
    <location>
        <begin position="257"/>
        <end position="333"/>
    </location>
</feature>
<proteinExistence type="predicted"/>
<dbReference type="InterPro" id="IPR050987">
    <property type="entry name" value="AtrR-like"/>
</dbReference>
<sequence>MARQAEVSHERGRFVLGPSGHPRFAGSSTGIYLADTVWTEVSPIAADAADLDEAFVHRNDRHAGSAQENHNNNDANPGATATSPSYSDDPILDAAAFLEQEEAREHFSNYFRLWHPLFPFLDGRSLSQTLEDAFLLARNLSVGAGANWPGVPAGLSGYPAFPNLNRDEALVYSTIFRAVITLGSIRSTCSAERTGSNVGTAGERDRLHDLRSPRQAMFLAHLIVSACQGSRISEILALQGLLAIQVVLFGLRETRPAMHIGGLLTKIAFEAGLHRCPNRYLRTFHSAEDRDLRKRIFYSLYSLERLLAAEFGIPLTMNDTDIDTCLPGDLEQHQSADDSPSRTRKSVARGEISTIRHPAPTATPKRGRESSVGRQEEPSSKRLRKETPRLSPEAPMETQQLAIPASQAQLPVNSADLDAEALKNARLQPALALTRMTRMVGKAMETFNKSLNHRHGNDQSTEALSLRVELDQWWNGIGFDSDHDHDDADDISEDPHLRGFSVLFTCLYYQQIVNLARPMLSLSPASVQHALALQSSINAVRTICSTLSRSMKQDVEALHWPGYVDMVFFGSLILVYGARKEGNRPSTLKLLKRDLSRIHRLLKQFDARWQNLKPLIRIVDAFLTPLGNTTEGLMRSDLPSQKDPDVNVNPSRSAQDLSAGPAFQFPLQGSGFEVDPMSGDFFFDFDSFELHPATMWAYRPSIPNSPR</sequence>
<accession>A0A8K0JIU3</accession>
<reference evidence="4" key="1">
    <citation type="submission" date="2020-04" db="EMBL/GenBank/DDBJ databases">
        <title>Analysis of mating type loci in Filobasidium floriforme.</title>
        <authorList>
            <person name="Nowrousian M."/>
        </authorList>
    </citation>
    <scope>NUCLEOTIDE SEQUENCE</scope>
    <source>
        <strain evidence="4">CBS 6242</strain>
    </source>
</reference>
<feature type="region of interest" description="Disordered" evidence="2">
    <location>
        <begin position="633"/>
        <end position="657"/>
    </location>
</feature>
<dbReference type="Pfam" id="PF04082">
    <property type="entry name" value="Fungal_trans"/>
    <property type="match status" value="1"/>
</dbReference>
<feature type="compositionally biased region" description="Basic and acidic residues" evidence="2">
    <location>
        <begin position="330"/>
        <end position="341"/>
    </location>
</feature>
<evidence type="ECO:0000256" key="2">
    <source>
        <dbReference type="SAM" id="MobiDB-lite"/>
    </source>
</evidence>
<dbReference type="CDD" id="cd12148">
    <property type="entry name" value="fungal_TF_MHR"/>
    <property type="match status" value="1"/>
</dbReference>
<keyword evidence="1" id="KW-0539">Nucleus</keyword>
<feature type="region of interest" description="Disordered" evidence="2">
    <location>
        <begin position="62"/>
        <end position="86"/>
    </location>
</feature>
<dbReference type="InterPro" id="IPR007219">
    <property type="entry name" value="XnlR_reg_dom"/>
</dbReference>
<dbReference type="GO" id="GO:0003700">
    <property type="term" value="F:DNA-binding transcription factor activity"/>
    <property type="evidence" value="ECO:0007669"/>
    <property type="project" value="InterPro"/>
</dbReference>
<feature type="region of interest" description="Disordered" evidence="2">
    <location>
        <begin position="326"/>
        <end position="396"/>
    </location>
</feature>
<dbReference type="AlphaFoldDB" id="A0A8K0JIU3"/>
<dbReference type="GO" id="GO:0008270">
    <property type="term" value="F:zinc ion binding"/>
    <property type="evidence" value="ECO:0007669"/>
    <property type="project" value="InterPro"/>
</dbReference>
<dbReference type="GO" id="GO:0006351">
    <property type="term" value="P:DNA-templated transcription"/>
    <property type="evidence" value="ECO:0007669"/>
    <property type="project" value="InterPro"/>
</dbReference>
<keyword evidence="5" id="KW-1185">Reference proteome</keyword>
<evidence type="ECO:0000313" key="5">
    <source>
        <dbReference type="Proteomes" id="UP000812966"/>
    </source>
</evidence>
<name>A0A8K0JIU3_9TREE</name>
<feature type="compositionally biased region" description="Polar residues" evidence="2">
    <location>
        <begin position="66"/>
        <end position="86"/>
    </location>
</feature>
<evidence type="ECO:0000256" key="1">
    <source>
        <dbReference type="ARBA" id="ARBA00023242"/>
    </source>
</evidence>
<organism evidence="4 5">
    <name type="scientific">Filobasidium floriforme</name>
    <dbReference type="NCBI Taxonomy" id="5210"/>
    <lineage>
        <taxon>Eukaryota</taxon>
        <taxon>Fungi</taxon>
        <taxon>Dikarya</taxon>
        <taxon>Basidiomycota</taxon>
        <taxon>Agaricomycotina</taxon>
        <taxon>Tremellomycetes</taxon>
        <taxon>Filobasidiales</taxon>
        <taxon>Filobasidiaceae</taxon>
        <taxon>Filobasidium</taxon>
    </lineage>
</organism>
<dbReference type="EMBL" id="JABELV010000093">
    <property type="protein sequence ID" value="KAG7531353.1"/>
    <property type="molecule type" value="Genomic_DNA"/>
</dbReference>
<dbReference type="PANTHER" id="PTHR46910">
    <property type="entry name" value="TRANSCRIPTION FACTOR PDR1"/>
    <property type="match status" value="1"/>
</dbReference>
<dbReference type="Proteomes" id="UP000812966">
    <property type="component" value="Unassembled WGS sequence"/>
</dbReference>
<evidence type="ECO:0000313" key="4">
    <source>
        <dbReference type="EMBL" id="KAG7531353.1"/>
    </source>
</evidence>
<dbReference type="PANTHER" id="PTHR46910:SF9">
    <property type="entry name" value="MISCELLANEOUS ZN(II)2CYS6 TRANSCRIPTION FACTOR (EUROFUNG)"/>
    <property type="match status" value="1"/>
</dbReference>